<evidence type="ECO:0000256" key="3">
    <source>
        <dbReference type="ARBA" id="ARBA00015915"/>
    </source>
</evidence>
<dbReference type="OrthoDB" id="7346865at2"/>
<keyword evidence="7" id="KW-0574">Periplasm</keyword>
<evidence type="ECO:0000256" key="7">
    <source>
        <dbReference type="ARBA" id="ARBA00022764"/>
    </source>
</evidence>
<reference evidence="13" key="1">
    <citation type="submission" date="2013-07" db="EMBL/GenBank/DDBJ databases">
        <authorList>
            <person name="McIlroy S."/>
        </authorList>
    </citation>
    <scope>NUCLEOTIDE SEQUENCE [LARGE SCALE GENOMIC DNA]</scope>
    <source>
        <strain evidence="13">Run_A_D11</strain>
    </source>
</reference>
<accession>W6MCJ1</accession>
<evidence type="ECO:0000256" key="1">
    <source>
        <dbReference type="ARBA" id="ARBA00004418"/>
    </source>
</evidence>
<dbReference type="PANTHER" id="PTHR42953:SF3">
    <property type="entry name" value="HIGH-AFFINITY ZINC UPTAKE SYSTEM PROTEIN ZNUA"/>
    <property type="match status" value="1"/>
</dbReference>
<gene>
    <name evidence="13" type="ORF">BN873_230038</name>
</gene>
<dbReference type="PANTHER" id="PTHR42953">
    <property type="entry name" value="HIGH-AFFINITY ZINC UPTAKE SYSTEM PROTEIN ZNUA-RELATED"/>
    <property type="match status" value="1"/>
</dbReference>
<keyword evidence="10" id="KW-0406">Ion transport</keyword>
<dbReference type="GO" id="GO:0006829">
    <property type="term" value="P:zinc ion transport"/>
    <property type="evidence" value="ECO:0007669"/>
    <property type="project" value="UniProtKB-KW"/>
</dbReference>
<evidence type="ECO:0000256" key="9">
    <source>
        <dbReference type="ARBA" id="ARBA00022906"/>
    </source>
</evidence>
<evidence type="ECO:0000256" key="4">
    <source>
        <dbReference type="ARBA" id="ARBA00022448"/>
    </source>
</evidence>
<reference evidence="13" key="2">
    <citation type="submission" date="2014-03" db="EMBL/GenBank/DDBJ databases">
        <title>Candidatus Competibacter-lineage genomes retrieved from metagenomes reveal functional metabolic diversity.</title>
        <authorList>
            <person name="McIlroy S.J."/>
            <person name="Albertsen M."/>
            <person name="Andresen E.K."/>
            <person name="Saunders A.M."/>
            <person name="Kristiansen R."/>
            <person name="Stokholm-Bjerregaard M."/>
            <person name="Nielsen K.L."/>
            <person name="Nielsen P.H."/>
        </authorList>
    </citation>
    <scope>NUCLEOTIDE SEQUENCE</scope>
    <source>
        <strain evidence="13">Run_A_D11</strain>
    </source>
</reference>
<keyword evidence="4" id="KW-0813">Transport</keyword>
<keyword evidence="6" id="KW-0732">Signal</keyword>
<evidence type="ECO:0000256" key="11">
    <source>
        <dbReference type="ARBA" id="ARBA00023157"/>
    </source>
</evidence>
<comment type="similarity">
    <text evidence="2">Belongs to the bacterial solute-binding protein 9 family.</text>
</comment>
<evidence type="ECO:0000313" key="14">
    <source>
        <dbReference type="Proteomes" id="UP000035760"/>
    </source>
</evidence>
<dbReference type="GO" id="GO:0042597">
    <property type="term" value="C:periplasmic space"/>
    <property type="evidence" value="ECO:0007669"/>
    <property type="project" value="UniProtKB-SubCell"/>
</dbReference>
<dbReference type="CDD" id="cd01019">
    <property type="entry name" value="ZnuA"/>
    <property type="match status" value="1"/>
</dbReference>
<evidence type="ECO:0000256" key="10">
    <source>
        <dbReference type="ARBA" id="ARBA00023065"/>
    </source>
</evidence>
<dbReference type="EMBL" id="CBTJ020000029">
    <property type="protein sequence ID" value="CDI02023.1"/>
    <property type="molecule type" value="Genomic_DNA"/>
</dbReference>
<protein>
    <recommendedName>
        <fullName evidence="3">High-affinity zinc uptake system protein ZnuA</fullName>
    </recommendedName>
</protein>
<dbReference type="InterPro" id="IPR050492">
    <property type="entry name" value="Bact_metal-bind_prot9"/>
</dbReference>
<dbReference type="SUPFAM" id="SSF53807">
    <property type="entry name" value="Helical backbone' metal receptor"/>
    <property type="match status" value="1"/>
</dbReference>
<dbReference type="Pfam" id="PF01297">
    <property type="entry name" value="ZnuA"/>
    <property type="match status" value="1"/>
</dbReference>
<dbReference type="Gene3D" id="3.40.50.1980">
    <property type="entry name" value="Nitrogenase molybdenum iron protein domain"/>
    <property type="match status" value="2"/>
</dbReference>
<keyword evidence="14" id="KW-1185">Reference proteome</keyword>
<name>W6MCJ1_9GAMM</name>
<dbReference type="Proteomes" id="UP000035760">
    <property type="component" value="Unassembled WGS sequence"/>
</dbReference>
<keyword evidence="8" id="KW-0862">Zinc</keyword>
<comment type="function">
    <text evidence="12">Part of the ATP-binding cassette (ABC) transport system ZnuABC involved in zinc import. Binds zinc with high affinity and specificity and delivers it to the membrane permease for translocation into the cytoplasm.</text>
</comment>
<sequence length="312" mass="33922">MECHLTGLKWLQRVLGLLLLWSLAAFAEPPVVVSIKPLHSLVAGVMQGVGEPTLLVQGGASPHDYSLRPSEVRAINNAAVVFWIGPELEGFLGKPLDNVKAKVRAVALATAPGVERLSLRAGGAWQAADAHAHESHGQGAGYDPHSWLDPVNAIAMVRQIVAVLAEIDATHRTDYRQNGERLIGRLEQLNQQLTQTLIPIKDQAYVVFHDAYQYFERRYGLHSVGSVVLNPEQRPGAKRVSEIQARIRDLKVRCVFSEPQFQPTLVEIVIAGSGARRGVLDPLGAEFPAGSEAYFMLLRRLAADLTGCLGGA</sequence>
<comment type="caution">
    <text evidence="13">The sequence shown here is derived from an EMBL/GenBank/DDBJ whole genome shotgun (WGS) entry which is preliminary data.</text>
</comment>
<dbReference type="STRING" id="1400863.BN873_230038"/>
<keyword evidence="9" id="KW-0864">Zinc transport</keyword>
<comment type="subcellular location">
    <subcellularLocation>
        <location evidence="1">Periplasm</location>
    </subcellularLocation>
</comment>
<evidence type="ECO:0000256" key="5">
    <source>
        <dbReference type="ARBA" id="ARBA00022723"/>
    </source>
</evidence>
<evidence type="ECO:0000313" key="13">
    <source>
        <dbReference type="EMBL" id="CDI02023.1"/>
    </source>
</evidence>
<dbReference type="AlphaFoldDB" id="W6MCJ1"/>
<dbReference type="GO" id="GO:0046872">
    <property type="term" value="F:metal ion binding"/>
    <property type="evidence" value="ECO:0007669"/>
    <property type="project" value="UniProtKB-KW"/>
</dbReference>
<keyword evidence="11" id="KW-1015">Disulfide bond</keyword>
<keyword evidence="5" id="KW-0479">Metal-binding</keyword>
<evidence type="ECO:0000256" key="6">
    <source>
        <dbReference type="ARBA" id="ARBA00022729"/>
    </source>
</evidence>
<evidence type="ECO:0000256" key="12">
    <source>
        <dbReference type="ARBA" id="ARBA00045516"/>
    </source>
</evidence>
<proteinExistence type="inferred from homology"/>
<evidence type="ECO:0000256" key="8">
    <source>
        <dbReference type="ARBA" id="ARBA00022833"/>
    </source>
</evidence>
<organism evidence="13 14">
    <name type="scientific">Candidatus Competibacter denitrificans Run_A_D11</name>
    <dbReference type="NCBI Taxonomy" id="1400863"/>
    <lineage>
        <taxon>Bacteria</taxon>
        <taxon>Pseudomonadati</taxon>
        <taxon>Pseudomonadota</taxon>
        <taxon>Gammaproteobacteria</taxon>
        <taxon>Candidatus Competibacteraceae</taxon>
        <taxon>Candidatus Competibacter</taxon>
    </lineage>
</organism>
<dbReference type="InterPro" id="IPR006127">
    <property type="entry name" value="ZnuA-like"/>
</dbReference>
<evidence type="ECO:0000256" key="2">
    <source>
        <dbReference type="ARBA" id="ARBA00011028"/>
    </source>
</evidence>
<dbReference type="InterPro" id="IPR035520">
    <property type="entry name" value="ZnuA"/>
</dbReference>